<sequence length="541" mass="62470">MKLATGMTASYKTTVHLNQFGVICDENCEGYWRLPFLGQNRWQRVSEKKMQFFTGYRFWAQFVPNFATRKFSNFLGLFVESGLYDWVTRRYRVLRQYRISNGLRNLQQVRISNGSLLSYLMIGKDIKRLATSQEEPTKASALKGTFLITGMVLVIDDGTVSIGCIACASPPKLQEFGRRFIASGFEVSLRKIPEQFMDSHCAVKKFWMNVHSKLDFGHKVSKQKIFALGSNCRKVKEKCELYQVFFEYMNCSNFDDCENFFVDELQLYQLPSTTVLSALKIVHYGLQKTHFTLQLLFPRVKILDGRFSPFFTPFLLVVWLGLLISLGGIAFWLILAEGLNSFHLLFWQLSILLEQDVNQLKATKIQSHVIIIGFIFSGIVFRQFYGSCLYSFMVAEPQPTDYPKNIEELLNQNKFVILTPRKLVSQLHSLVFDGLQNHNLEGPLLLEKIILGSYIMQSNREIETLKNITNQIELEVFHYSPTMKPNGFKLPSCLVDIKLTKILPDRLAVICDENCDGYWKLPFSGKTQFKISRSIYRIRIP</sequence>
<evidence type="ECO:0000313" key="3">
    <source>
        <dbReference type="Proteomes" id="UP001642540"/>
    </source>
</evidence>
<gene>
    <name evidence="2" type="ORF">ODALV1_LOCUS23699</name>
</gene>
<organism evidence="2 3">
    <name type="scientific">Orchesella dallaii</name>
    <dbReference type="NCBI Taxonomy" id="48710"/>
    <lineage>
        <taxon>Eukaryota</taxon>
        <taxon>Metazoa</taxon>
        <taxon>Ecdysozoa</taxon>
        <taxon>Arthropoda</taxon>
        <taxon>Hexapoda</taxon>
        <taxon>Collembola</taxon>
        <taxon>Entomobryomorpha</taxon>
        <taxon>Entomobryoidea</taxon>
        <taxon>Orchesellidae</taxon>
        <taxon>Orchesellinae</taxon>
        <taxon>Orchesella</taxon>
    </lineage>
</organism>
<comment type="caution">
    <text evidence="2">The sequence shown here is derived from an EMBL/GenBank/DDBJ whole genome shotgun (WGS) entry which is preliminary data.</text>
</comment>
<evidence type="ECO:0000256" key="1">
    <source>
        <dbReference type="SAM" id="Phobius"/>
    </source>
</evidence>
<protein>
    <submittedName>
        <fullName evidence="2">Uncharacterized protein</fullName>
    </submittedName>
</protein>
<dbReference type="Proteomes" id="UP001642540">
    <property type="component" value="Unassembled WGS sequence"/>
</dbReference>
<keyword evidence="1" id="KW-0472">Membrane</keyword>
<feature type="transmembrane region" description="Helical" evidence="1">
    <location>
        <begin position="310"/>
        <end position="335"/>
    </location>
</feature>
<dbReference type="EMBL" id="CAXLJM020000082">
    <property type="protein sequence ID" value="CAL8130379.1"/>
    <property type="molecule type" value="Genomic_DNA"/>
</dbReference>
<evidence type="ECO:0000313" key="2">
    <source>
        <dbReference type="EMBL" id="CAL8130379.1"/>
    </source>
</evidence>
<name>A0ABP1RLU5_9HEXA</name>
<keyword evidence="1" id="KW-1133">Transmembrane helix</keyword>
<keyword evidence="1" id="KW-0812">Transmembrane</keyword>
<proteinExistence type="predicted"/>
<feature type="transmembrane region" description="Helical" evidence="1">
    <location>
        <begin position="365"/>
        <end position="385"/>
    </location>
</feature>
<keyword evidence="3" id="KW-1185">Reference proteome</keyword>
<accession>A0ABP1RLU5</accession>
<reference evidence="2 3" key="1">
    <citation type="submission" date="2024-08" db="EMBL/GenBank/DDBJ databases">
        <authorList>
            <person name="Cucini C."/>
            <person name="Frati F."/>
        </authorList>
    </citation>
    <scope>NUCLEOTIDE SEQUENCE [LARGE SCALE GENOMIC DNA]</scope>
</reference>